<comment type="caution">
    <text evidence="3">The sequence shown here is derived from an EMBL/GenBank/DDBJ whole genome shotgun (WGS) entry which is preliminary data.</text>
</comment>
<dbReference type="CDD" id="cd09917">
    <property type="entry name" value="F-box_SF"/>
    <property type="match status" value="1"/>
</dbReference>
<dbReference type="InterPro" id="IPR036047">
    <property type="entry name" value="F-box-like_dom_sf"/>
</dbReference>
<evidence type="ECO:0000313" key="3">
    <source>
        <dbReference type="EMBL" id="VUC23799.1"/>
    </source>
</evidence>
<evidence type="ECO:0000313" key="4">
    <source>
        <dbReference type="Proteomes" id="UP000766486"/>
    </source>
</evidence>
<evidence type="ECO:0000256" key="1">
    <source>
        <dbReference type="SAM" id="MobiDB-lite"/>
    </source>
</evidence>
<accession>A0ABY6TYG2</accession>
<keyword evidence="4" id="KW-1185">Reference proteome</keyword>
<sequence length="565" mass="64403">MDITITINEKKPSPMEQLQSPELNPPNLLTLPPEIQAKILSHLAASFGRSSIQPVLRTCKTLHEVALPISVSEFRNTHESKVQGPCSRLRNAQFLRYILVSKPWLAKHVNTVIFGQISNGDDEESREYTEGGEPDPRIATDKELAVYRQHIELILGQLPSGYTDKWCNHWMLDLKRGTSDAQISLILLACPNIRTILFEMSRHKSHFVRLLNLVRSLVDINTSIHTPGSEWGDGNHPDMVIPLSNVQDVFHETVNYRSGYSEFDMDGPDLFALPRLRFYECILARGNDATERRFGDLPRGSSSVEEITLHSSSSTPGALKKMLRTCRTLKKFEFTHYGYDMSGLMTPRDILHAVLPHADTIEDLYINMDDVWDKGWNWQDNPERLYMGTQLRELRVLKRLTLGMQALTGMLGAKHLNHTQVAHQMPMQIEGATRLVDCLPENLEYLKVCMCGLGIVEQVEDLIKAVEEGDRFRKLTHICLLFNGWTTEKEVDKSQVRLVCQAPGVHLEIDFQNPIRAAFDLGRTIGEEASKQPCNVTSRIHAQNRRQHYFETRGGSETTWYSRHL</sequence>
<dbReference type="SUPFAM" id="SSF81383">
    <property type="entry name" value="F-box domain"/>
    <property type="match status" value="1"/>
</dbReference>
<dbReference type="Pfam" id="PF24969">
    <property type="entry name" value="LRR_15"/>
    <property type="match status" value="1"/>
</dbReference>
<name>A0ABY6TYG2_BIOOC</name>
<feature type="domain" description="Leucine-rich repeat" evidence="2">
    <location>
        <begin position="95"/>
        <end position="342"/>
    </location>
</feature>
<feature type="region of interest" description="Disordered" evidence="1">
    <location>
        <begin position="1"/>
        <end position="23"/>
    </location>
</feature>
<dbReference type="InterPro" id="IPR056867">
    <property type="entry name" value="LRR_15"/>
</dbReference>
<proteinExistence type="predicted"/>
<reference evidence="3 4" key="1">
    <citation type="submission" date="2019-06" db="EMBL/GenBank/DDBJ databases">
        <authorList>
            <person name="Broberg M."/>
        </authorList>
    </citation>
    <scope>NUCLEOTIDE SEQUENCE [LARGE SCALE GENOMIC DNA]</scope>
</reference>
<dbReference type="Proteomes" id="UP000766486">
    <property type="component" value="Unassembled WGS sequence"/>
</dbReference>
<dbReference type="Gene3D" id="3.80.10.10">
    <property type="entry name" value="Ribonuclease Inhibitor"/>
    <property type="match status" value="1"/>
</dbReference>
<gene>
    <name evidence="3" type="ORF">CLO192961_LOCUS125376</name>
</gene>
<protein>
    <recommendedName>
        <fullName evidence="2">Leucine-rich repeat domain-containing protein</fullName>
    </recommendedName>
</protein>
<dbReference type="InterPro" id="IPR032675">
    <property type="entry name" value="LRR_dom_sf"/>
</dbReference>
<organism evidence="3 4">
    <name type="scientific">Bionectria ochroleuca</name>
    <name type="common">Gliocladium roseum</name>
    <dbReference type="NCBI Taxonomy" id="29856"/>
    <lineage>
        <taxon>Eukaryota</taxon>
        <taxon>Fungi</taxon>
        <taxon>Dikarya</taxon>
        <taxon>Ascomycota</taxon>
        <taxon>Pezizomycotina</taxon>
        <taxon>Sordariomycetes</taxon>
        <taxon>Hypocreomycetidae</taxon>
        <taxon>Hypocreales</taxon>
        <taxon>Bionectriaceae</taxon>
        <taxon>Clonostachys</taxon>
    </lineage>
</organism>
<evidence type="ECO:0000259" key="2">
    <source>
        <dbReference type="Pfam" id="PF24969"/>
    </source>
</evidence>
<dbReference type="EMBL" id="CABFNS010000711">
    <property type="protein sequence ID" value="VUC23799.1"/>
    <property type="molecule type" value="Genomic_DNA"/>
</dbReference>